<comment type="caution">
    <text evidence="1">The sequence shown here is derived from an EMBL/GenBank/DDBJ whole genome shotgun (WGS) entry which is preliminary data.</text>
</comment>
<gene>
    <name evidence="1" type="ORF">LCGC14_2015960</name>
</gene>
<name>A0A0F9FLG1_9ZZZZ</name>
<sequence>MGYYINPRDCTKEEWLDKYGEHINEPLWPPDSKEVFVCLVQNPGFSAAAVVYDEREFKEFQPSSHDTRPRKWYVLRQGAVIGVCPEVESVLA</sequence>
<protein>
    <submittedName>
        <fullName evidence="1">Uncharacterized protein</fullName>
    </submittedName>
</protein>
<dbReference type="AlphaFoldDB" id="A0A0F9FLG1"/>
<reference evidence="1" key="1">
    <citation type="journal article" date="2015" name="Nature">
        <title>Complex archaea that bridge the gap between prokaryotes and eukaryotes.</title>
        <authorList>
            <person name="Spang A."/>
            <person name="Saw J.H."/>
            <person name="Jorgensen S.L."/>
            <person name="Zaremba-Niedzwiedzka K."/>
            <person name="Martijn J."/>
            <person name="Lind A.E."/>
            <person name="van Eijk R."/>
            <person name="Schleper C."/>
            <person name="Guy L."/>
            <person name="Ettema T.J."/>
        </authorList>
    </citation>
    <scope>NUCLEOTIDE SEQUENCE</scope>
</reference>
<evidence type="ECO:0000313" key="1">
    <source>
        <dbReference type="EMBL" id="KKL79331.1"/>
    </source>
</evidence>
<proteinExistence type="predicted"/>
<organism evidence="1">
    <name type="scientific">marine sediment metagenome</name>
    <dbReference type="NCBI Taxonomy" id="412755"/>
    <lineage>
        <taxon>unclassified sequences</taxon>
        <taxon>metagenomes</taxon>
        <taxon>ecological metagenomes</taxon>
    </lineage>
</organism>
<accession>A0A0F9FLG1</accession>
<dbReference type="EMBL" id="LAZR01023203">
    <property type="protein sequence ID" value="KKL79331.1"/>
    <property type="molecule type" value="Genomic_DNA"/>
</dbReference>